<dbReference type="InterPro" id="IPR020565">
    <property type="entry name" value="ImidazoleglycerP_deHydtase_CS"/>
</dbReference>
<dbReference type="InterPro" id="IPR000807">
    <property type="entry name" value="ImidazoleglycerolP_deHydtase"/>
</dbReference>
<dbReference type="GO" id="GO:0004424">
    <property type="term" value="F:imidazoleglycerol-phosphate dehydratase activity"/>
    <property type="evidence" value="ECO:0007669"/>
    <property type="project" value="InterPro"/>
</dbReference>
<dbReference type="FunFam" id="3.30.230.40:FF:000003">
    <property type="entry name" value="Imidazoleglycerol-phosphate dehydratase HisB"/>
    <property type="match status" value="1"/>
</dbReference>
<proteinExistence type="inferred from homology"/>
<dbReference type="AlphaFoldDB" id="A0A645C0K0"/>
<evidence type="ECO:0000259" key="6">
    <source>
        <dbReference type="Pfam" id="PF00155"/>
    </source>
</evidence>
<accession>A0A645C0K0</accession>
<evidence type="ECO:0000256" key="2">
    <source>
        <dbReference type="ARBA" id="ARBA00016664"/>
    </source>
</evidence>
<evidence type="ECO:0000256" key="4">
    <source>
        <dbReference type="ARBA" id="ARBA00023102"/>
    </source>
</evidence>
<evidence type="ECO:0000313" key="7">
    <source>
        <dbReference type="EMBL" id="MPM71336.1"/>
    </source>
</evidence>
<dbReference type="InterPro" id="IPR015422">
    <property type="entry name" value="PyrdxlP-dep_Trfase_small"/>
</dbReference>
<dbReference type="SUPFAM" id="SSF53383">
    <property type="entry name" value="PLP-dependent transferases"/>
    <property type="match status" value="1"/>
</dbReference>
<sequence>MENLREIVNERERMFAELGKTEGVKRVFPGKGNFLLAEVGDPAAMVAFLKSKGVVIRDRSKEPGCEGCVRITVGKRSENDLLLSLLNGGDEQLFADSVRLSRVTRETTINLALYPGRSDIRDIRTGIGFFDHMLELFAHHSGLGMDLCVSGDLEVDGHHTIEDTAIVLGEAVATIYRSRGGYNRYGFVLPMDESRAEVLVDLGGRSGFKWDVSFKDNFTGDFPVQMYPHFFESLASAGKFTLHMNASGSNDHHIAEALFKAFARAIRIALSNDIGEYEMPSSKGLI</sequence>
<gene>
    <name evidence="7" type="primary">hisB_33</name>
    <name evidence="7" type="ORF">SDC9_118300</name>
</gene>
<dbReference type="CDD" id="cd07914">
    <property type="entry name" value="IGPD"/>
    <property type="match status" value="1"/>
</dbReference>
<evidence type="ECO:0000256" key="3">
    <source>
        <dbReference type="ARBA" id="ARBA00022605"/>
    </source>
</evidence>
<dbReference type="PROSITE" id="PS00955">
    <property type="entry name" value="IGP_DEHYDRATASE_2"/>
    <property type="match status" value="1"/>
</dbReference>
<dbReference type="PANTHER" id="PTHR23133">
    <property type="entry name" value="IMIDAZOLEGLYCEROL-PHOSPHATE DEHYDRATASE HIS7"/>
    <property type="match status" value="1"/>
</dbReference>
<dbReference type="Gene3D" id="3.30.230.40">
    <property type="entry name" value="Imidazole glycerol phosphate dehydratase, domain 1"/>
    <property type="match status" value="2"/>
</dbReference>
<keyword evidence="5" id="KW-0456">Lyase</keyword>
<dbReference type="FunFam" id="3.30.230.40:FF:000001">
    <property type="entry name" value="Imidazoleglycerol-phosphate dehydratase HisB"/>
    <property type="match status" value="1"/>
</dbReference>
<evidence type="ECO:0000256" key="1">
    <source>
        <dbReference type="ARBA" id="ARBA00005047"/>
    </source>
</evidence>
<protein>
    <recommendedName>
        <fullName evidence="2">Imidazoleglycerol-phosphate dehydratase</fullName>
    </recommendedName>
</protein>
<keyword evidence="4" id="KW-0368">Histidine biosynthesis</keyword>
<dbReference type="InterPro" id="IPR015424">
    <property type="entry name" value="PyrdxlP-dep_Trfase"/>
</dbReference>
<feature type="domain" description="Aminotransferase class I/classII large" evidence="6">
    <location>
        <begin position="3"/>
        <end position="83"/>
    </location>
</feature>
<dbReference type="InterPro" id="IPR038494">
    <property type="entry name" value="IGPD_sf"/>
</dbReference>
<reference evidence="7" key="1">
    <citation type="submission" date="2019-08" db="EMBL/GenBank/DDBJ databases">
        <authorList>
            <person name="Kucharzyk K."/>
            <person name="Murdoch R.W."/>
            <person name="Higgins S."/>
            <person name="Loffler F."/>
        </authorList>
    </citation>
    <scope>NUCLEOTIDE SEQUENCE</scope>
</reference>
<dbReference type="GO" id="GO:0000105">
    <property type="term" value="P:L-histidine biosynthetic process"/>
    <property type="evidence" value="ECO:0007669"/>
    <property type="project" value="UniProtKB-UniPathway"/>
</dbReference>
<evidence type="ECO:0000256" key="5">
    <source>
        <dbReference type="ARBA" id="ARBA00023239"/>
    </source>
</evidence>
<dbReference type="InterPro" id="IPR004839">
    <property type="entry name" value="Aminotransferase_I/II_large"/>
</dbReference>
<dbReference type="InterPro" id="IPR020568">
    <property type="entry name" value="Ribosomal_Su5_D2-typ_SF"/>
</dbReference>
<dbReference type="PROSITE" id="PS00954">
    <property type="entry name" value="IGP_DEHYDRATASE_1"/>
    <property type="match status" value="1"/>
</dbReference>
<dbReference type="PANTHER" id="PTHR23133:SF2">
    <property type="entry name" value="IMIDAZOLEGLYCEROL-PHOSPHATE DEHYDRATASE"/>
    <property type="match status" value="1"/>
</dbReference>
<dbReference type="Gene3D" id="3.90.1150.10">
    <property type="entry name" value="Aspartate Aminotransferase, domain 1"/>
    <property type="match status" value="1"/>
</dbReference>
<keyword evidence="3" id="KW-0028">Amino-acid biosynthesis</keyword>
<dbReference type="SUPFAM" id="SSF54211">
    <property type="entry name" value="Ribosomal protein S5 domain 2-like"/>
    <property type="match status" value="2"/>
</dbReference>
<comment type="pathway">
    <text evidence="1">Amino-acid biosynthesis; L-histidine biosynthesis; L-histidine from 5-phospho-alpha-D-ribose 1-diphosphate: step 6/9.</text>
</comment>
<comment type="caution">
    <text evidence="7">The sequence shown here is derived from an EMBL/GenBank/DDBJ whole genome shotgun (WGS) entry which is preliminary data.</text>
</comment>
<dbReference type="EMBL" id="VSSQ01024048">
    <property type="protein sequence ID" value="MPM71336.1"/>
    <property type="molecule type" value="Genomic_DNA"/>
</dbReference>
<dbReference type="Pfam" id="PF00475">
    <property type="entry name" value="IGPD"/>
    <property type="match status" value="1"/>
</dbReference>
<dbReference type="UniPathway" id="UPA00031">
    <property type="reaction ID" value="UER00011"/>
</dbReference>
<dbReference type="GO" id="GO:0030170">
    <property type="term" value="F:pyridoxal phosphate binding"/>
    <property type="evidence" value="ECO:0007669"/>
    <property type="project" value="InterPro"/>
</dbReference>
<organism evidence="7">
    <name type="scientific">bioreactor metagenome</name>
    <dbReference type="NCBI Taxonomy" id="1076179"/>
    <lineage>
        <taxon>unclassified sequences</taxon>
        <taxon>metagenomes</taxon>
        <taxon>ecological metagenomes</taxon>
    </lineage>
</organism>
<name>A0A645C0K0_9ZZZZ</name>
<dbReference type="Pfam" id="PF00155">
    <property type="entry name" value="Aminotran_1_2"/>
    <property type="match status" value="1"/>
</dbReference>
<dbReference type="HAMAP" id="MF_00076">
    <property type="entry name" value="HisB"/>
    <property type="match status" value="1"/>
</dbReference>